<reference evidence="1 2" key="2">
    <citation type="journal article" date="2014" name="J. Gen. Appl. Microbiol.">
        <title>The early diverging ascomycetous budding yeast Saitoella complicata has three histone deacetylases belonging to the Clr6, Hos2, and Rpd3 lineages.</title>
        <authorList>
            <person name="Nishida H."/>
            <person name="Matsumoto T."/>
            <person name="Kondo S."/>
            <person name="Hamamoto M."/>
            <person name="Yoshikawa H."/>
        </authorList>
    </citation>
    <scope>NUCLEOTIDE SEQUENCE [LARGE SCALE GENOMIC DNA]</scope>
    <source>
        <strain evidence="1 2">NRRL Y-17804</strain>
    </source>
</reference>
<gene>
    <name evidence="1" type="ORF">G7K_5959-t1</name>
</gene>
<reference evidence="1 2" key="3">
    <citation type="journal article" date="2015" name="Genome Announc.">
        <title>Draft Genome Sequence of the Archiascomycetous Yeast Saitoella complicata.</title>
        <authorList>
            <person name="Yamauchi K."/>
            <person name="Kondo S."/>
            <person name="Hamamoto M."/>
            <person name="Takahashi Y."/>
            <person name="Ogura Y."/>
            <person name="Hayashi T."/>
            <person name="Nishida H."/>
        </authorList>
    </citation>
    <scope>NUCLEOTIDE SEQUENCE [LARGE SCALE GENOMIC DNA]</scope>
    <source>
        <strain evidence="1 2">NRRL Y-17804</strain>
    </source>
</reference>
<keyword evidence="2" id="KW-1185">Reference proteome</keyword>
<protein>
    <submittedName>
        <fullName evidence="1">Uncharacterized protein</fullName>
    </submittedName>
</protein>
<evidence type="ECO:0000313" key="1">
    <source>
        <dbReference type="EMBL" id="GAO51868.1"/>
    </source>
</evidence>
<dbReference type="EMBL" id="BACD03000054">
    <property type="protein sequence ID" value="GAO51868.1"/>
    <property type="molecule type" value="Genomic_DNA"/>
</dbReference>
<reference evidence="1 2" key="1">
    <citation type="journal article" date="2011" name="J. Gen. Appl. Microbiol.">
        <title>Draft genome sequencing of the enigmatic yeast Saitoella complicata.</title>
        <authorList>
            <person name="Nishida H."/>
            <person name="Hamamoto M."/>
            <person name="Sugiyama J."/>
        </authorList>
    </citation>
    <scope>NUCLEOTIDE SEQUENCE [LARGE SCALE GENOMIC DNA]</scope>
    <source>
        <strain evidence="1 2">NRRL Y-17804</strain>
    </source>
</reference>
<sequence>MKSTDAVKVYEQLLDLPKGEALQHGHCNASLSLPLLDLILSHIEDHEARNIVSIGSGTGLLERLLEAHSQRKEKVEVYGIEVSKDVNLYLDQERMLYTNTDLAVSHVGRDIVCPIHQIGGRTWLWIYPRRVQLLEAYLKIYSADDPEWGEEGSPRTIVIVGPRSEFGVFEASELLQHWARGGERKVLGGVEAGLREWEVVGRDSPGRALSNTRAKYRSNITAIPHQGSLRFSTNVKYVGMFGIGYLVTLERFLHLLCACVYRRNGRWPAVLQSHGEEAGPYISLFDPESNPYLRARTLVSS</sequence>
<name>A0A0E9NPZ8_SAICN</name>
<dbReference type="Proteomes" id="UP000033140">
    <property type="component" value="Unassembled WGS sequence"/>
</dbReference>
<accession>A0A0E9NPZ8</accession>
<evidence type="ECO:0000313" key="2">
    <source>
        <dbReference type="Proteomes" id="UP000033140"/>
    </source>
</evidence>
<organism evidence="1 2">
    <name type="scientific">Saitoella complicata (strain BCRC 22490 / CBS 7301 / JCM 7358 / NBRC 10748 / NRRL Y-17804)</name>
    <dbReference type="NCBI Taxonomy" id="698492"/>
    <lineage>
        <taxon>Eukaryota</taxon>
        <taxon>Fungi</taxon>
        <taxon>Dikarya</taxon>
        <taxon>Ascomycota</taxon>
        <taxon>Taphrinomycotina</taxon>
        <taxon>Taphrinomycotina incertae sedis</taxon>
        <taxon>Saitoella</taxon>
    </lineage>
</organism>
<proteinExistence type="predicted"/>
<comment type="caution">
    <text evidence="1">The sequence shown here is derived from an EMBL/GenBank/DDBJ whole genome shotgun (WGS) entry which is preliminary data.</text>
</comment>
<dbReference type="AlphaFoldDB" id="A0A0E9NPZ8"/>